<keyword evidence="1" id="KW-0805">Transcription regulation</keyword>
<dbReference type="EMBL" id="CP019699">
    <property type="protein sequence ID" value="AQS55992.1"/>
    <property type="molecule type" value="Genomic_DNA"/>
</dbReference>
<evidence type="ECO:0000256" key="3">
    <source>
        <dbReference type="ARBA" id="ARBA00023163"/>
    </source>
</evidence>
<dbReference type="PRINTS" id="PR00036">
    <property type="entry name" value="HTHLACI"/>
</dbReference>
<dbReference type="STRING" id="1471761.B0W44_09635"/>
<dbReference type="PROSITE" id="PS50932">
    <property type="entry name" value="HTH_LACI_2"/>
    <property type="match status" value="1"/>
</dbReference>
<feature type="domain" description="HTH cro/C1-type" evidence="5">
    <location>
        <begin position="5"/>
        <end position="46"/>
    </location>
</feature>
<dbReference type="Pfam" id="PF00356">
    <property type="entry name" value="LacI"/>
    <property type="match status" value="1"/>
</dbReference>
<dbReference type="PANTHER" id="PTHR30146">
    <property type="entry name" value="LACI-RELATED TRANSCRIPTIONAL REPRESSOR"/>
    <property type="match status" value="1"/>
</dbReference>
<dbReference type="CDD" id="cd06267">
    <property type="entry name" value="PBP1_LacI_sugar_binding-like"/>
    <property type="match status" value="1"/>
</dbReference>
<gene>
    <name evidence="6" type="ORF">B0W44_09635</name>
</gene>
<proteinExistence type="predicted"/>
<protein>
    <submittedName>
        <fullName evidence="6">Uncharacterized protein</fullName>
    </submittedName>
</protein>
<feature type="domain" description="HTH lacI-type" evidence="4">
    <location>
        <begin position="2"/>
        <end position="56"/>
    </location>
</feature>
<dbReference type="SUPFAM" id="SSF53822">
    <property type="entry name" value="Periplasmic binding protein-like I"/>
    <property type="match status" value="1"/>
</dbReference>
<dbReference type="SMART" id="SM00354">
    <property type="entry name" value="HTH_LACI"/>
    <property type="match status" value="1"/>
</dbReference>
<dbReference type="InterPro" id="IPR001387">
    <property type="entry name" value="Cro/C1-type_HTH"/>
</dbReference>
<evidence type="ECO:0000313" key="7">
    <source>
        <dbReference type="Proteomes" id="UP000188603"/>
    </source>
</evidence>
<dbReference type="RefSeq" id="WP_077719853.1">
    <property type="nucleotide sequence ID" value="NZ_CP019699.1"/>
</dbReference>
<dbReference type="InterPro" id="IPR046335">
    <property type="entry name" value="LacI/GalR-like_sensor"/>
</dbReference>
<organism evidence="6 7">
    <name type="scientific">Novibacillus thermophilus</name>
    <dbReference type="NCBI Taxonomy" id="1471761"/>
    <lineage>
        <taxon>Bacteria</taxon>
        <taxon>Bacillati</taxon>
        <taxon>Bacillota</taxon>
        <taxon>Bacilli</taxon>
        <taxon>Bacillales</taxon>
        <taxon>Thermoactinomycetaceae</taxon>
        <taxon>Novibacillus</taxon>
    </lineage>
</organism>
<dbReference type="GO" id="GO:0000976">
    <property type="term" value="F:transcription cis-regulatory region binding"/>
    <property type="evidence" value="ECO:0007669"/>
    <property type="project" value="TreeGrafter"/>
</dbReference>
<dbReference type="AlphaFoldDB" id="A0A1U9K7I8"/>
<accession>A0A1U9K7I8</accession>
<dbReference type="Pfam" id="PF13377">
    <property type="entry name" value="Peripla_BP_3"/>
    <property type="match status" value="1"/>
</dbReference>
<evidence type="ECO:0000256" key="2">
    <source>
        <dbReference type="ARBA" id="ARBA00023125"/>
    </source>
</evidence>
<name>A0A1U9K7I8_9BACL</name>
<dbReference type="PANTHER" id="PTHR30146:SF109">
    <property type="entry name" value="HTH-TYPE TRANSCRIPTIONAL REGULATOR GALS"/>
    <property type="match status" value="1"/>
</dbReference>
<dbReference type="Gene3D" id="3.40.50.2300">
    <property type="match status" value="2"/>
</dbReference>
<dbReference type="KEGG" id="ntr:B0W44_09635"/>
<dbReference type="OrthoDB" id="9796186at2"/>
<keyword evidence="3" id="KW-0804">Transcription</keyword>
<evidence type="ECO:0000313" key="6">
    <source>
        <dbReference type="EMBL" id="AQS55992.1"/>
    </source>
</evidence>
<dbReference type="InterPro" id="IPR010982">
    <property type="entry name" value="Lambda_DNA-bd_dom_sf"/>
</dbReference>
<dbReference type="GO" id="GO:0003700">
    <property type="term" value="F:DNA-binding transcription factor activity"/>
    <property type="evidence" value="ECO:0007669"/>
    <property type="project" value="TreeGrafter"/>
</dbReference>
<dbReference type="Gene3D" id="1.10.260.40">
    <property type="entry name" value="lambda repressor-like DNA-binding domains"/>
    <property type="match status" value="1"/>
</dbReference>
<sequence>MVSSKDVAKRAGVSQSTVSRVLNNPSKVSKTNVEKVVRAMEELNYRPNSIARSLVSKKTKTIALISGPLHNPFFVETTTSIVNYAKEKGYNTTVFFEKGDNMSVYESVLKHQVDGIILSSIFMDDPIYAELEKLDIPVMMFNRKCRRGGNYVEVDNFRAGKMATEHLLKLGHERIGFIGGPLYTSTFYGRYQGYVEALKRYGHEADRTLIRDTDTSESGVRDAVLTLMGRKNKPSAIFAATDSIAIFAIDTLKELGYDIPRDVSICGMDNINIARHRSFELTTVGQKSEKNLGQLGIEHLFRMIESGGKGEEPVQMTLEPVLYERKTTAAPK</sequence>
<keyword evidence="2" id="KW-0238">DNA-binding</keyword>
<dbReference type="InterPro" id="IPR000843">
    <property type="entry name" value="HTH_LacI"/>
</dbReference>
<evidence type="ECO:0000259" key="5">
    <source>
        <dbReference type="PROSITE" id="PS50943"/>
    </source>
</evidence>
<dbReference type="Proteomes" id="UP000188603">
    <property type="component" value="Chromosome"/>
</dbReference>
<dbReference type="SUPFAM" id="SSF47413">
    <property type="entry name" value="lambda repressor-like DNA-binding domains"/>
    <property type="match status" value="1"/>
</dbReference>
<dbReference type="PROSITE" id="PS50943">
    <property type="entry name" value="HTH_CROC1"/>
    <property type="match status" value="1"/>
</dbReference>
<evidence type="ECO:0000256" key="1">
    <source>
        <dbReference type="ARBA" id="ARBA00023015"/>
    </source>
</evidence>
<reference evidence="6 7" key="1">
    <citation type="journal article" date="2015" name="Int. J. Syst. Evol. Microbiol.">
        <title>Novibacillus thermophilus gen. nov., sp. nov., a Gram-staining-negative and moderately thermophilic member of the family Thermoactinomycetaceae.</title>
        <authorList>
            <person name="Yang G."/>
            <person name="Chen J."/>
            <person name="Zhou S."/>
        </authorList>
    </citation>
    <scope>NUCLEOTIDE SEQUENCE [LARGE SCALE GENOMIC DNA]</scope>
    <source>
        <strain evidence="6 7">SG-1</strain>
    </source>
</reference>
<dbReference type="InterPro" id="IPR028082">
    <property type="entry name" value="Peripla_BP_I"/>
</dbReference>
<keyword evidence="7" id="KW-1185">Reference proteome</keyword>
<dbReference type="CDD" id="cd01392">
    <property type="entry name" value="HTH_LacI"/>
    <property type="match status" value="1"/>
</dbReference>
<evidence type="ECO:0000259" key="4">
    <source>
        <dbReference type="PROSITE" id="PS50932"/>
    </source>
</evidence>